<keyword evidence="8" id="KW-1185">Reference proteome</keyword>
<reference evidence="7" key="1">
    <citation type="submission" date="2023-07" db="EMBL/GenBank/DDBJ databases">
        <title>Sequencing the genomes of 1000 actinobacteria strains.</title>
        <authorList>
            <person name="Klenk H.-P."/>
        </authorList>
    </citation>
    <scope>NUCLEOTIDE SEQUENCE</scope>
    <source>
        <strain evidence="7">DSM 44707</strain>
    </source>
</reference>
<keyword evidence="2 5" id="KW-0812">Transmembrane</keyword>
<accession>A0AAE4CAI0</accession>
<organism evidence="7 8">
    <name type="scientific">Catenuloplanes atrovinosus</name>
    <dbReference type="NCBI Taxonomy" id="137266"/>
    <lineage>
        <taxon>Bacteria</taxon>
        <taxon>Bacillati</taxon>
        <taxon>Actinomycetota</taxon>
        <taxon>Actinomycetes</taxon>
        <taxon>Micromonosporales</taxon>
        <taxon>Micromonosporaceae</taxon>
        <taxon>Catenuloplanes</taxon>
    </lineage>
</organism>
<dbReference type="InterPro" id="IPR009908">
    <property type="entry name" value="Methylamine_util_MauE"/>
</dbReference>
<dbReference type="GO" id="GO:0016020">
    <property type="term" value="C:membrane"/>
    <property type="evidence" value="ECO:0007669"/>
    <property type="project" value="UniProtKB-SubCell"/>
</dbReference>
<feature type="transmembrane region" description="Helical" evidence="5">
    <location>
        <begin position="47"/>
        <end position="68"/>
    </location>
</feature>
<evidence type="ECO:0000256" key="1">
    <source>
        <dbReference type="ARBA" id="ARBA00004141"/>
    </source>
</evidence>
<evidence type="ECO:0000313" key="7">
    <source>
        <dbReference type="EMBL" id="MDR7277078.1"/>
    </source>
</evidence>
<gene>
    <name evidence="7" type="ORF">J2S41_003856</name>
</gene>
<keyword evidence="3 5" id="KW-1133">Transmembrane helix</keyword>
<feature type="transmembrane region" description="Helical" evidence="5">
    <location>
        <begin position="6"/>
        <end position="26"/>
    </location>
</feature>
<proteinExistence type="predicted"/>
<name>A0AAE4CAI0_9ACTN</name>
<dbReference type="GO" id="GO:0030416">
    <property type="term" value="P:methylamine metabolic process"/>
    <property type="evidence" value="ECO:0007669"/>
    <property type="project" value="InterPro"/>
</dbReference>
<keyword evidence="4 5" id="KW-0472">Membrane</keyword>
<evidence type="ECO:0000313" key="8">
    <source>
        <dbReference type="Proteomes" id="UP001183643"/>
    </source>
</evidence>
<dbReference type="RefSeq" id="WP_310369279.1">
    <property type="nucleotide sequence ID" value="NZ_JAVDYB010000001.1"/>
</dbReference>
<comment type="subcellular location">
    <subcellularLocation>
        <location evidence="1">Membrane</location>
        <topology evidence="1">Multi-pass membrane protein</topology>
    </subcellularLocation>
</comment>
<feature type="transmembrane region" description="Helical" evidence="5">
    <location>
        <begin position="74"/>
        <end position="93"/>
    </location>
</feature>
<evidence type="ECO:0000256" key="4">
    <source>
        <dbReference type="ARBA" id="ARBA00023136"/>
    </source>
</evidence>
<feature type="transmembrane region" description="Helical" evidence="5">
    <location>
        <begin position="144"/>
        <end position="162"/>
    </location>
</feature>
<sequence>MSSVELVCRGVIGFVMALAIIGKVSGHERWREFRASLAGFTWLPYQARTAVAALVVAAEAAVLVLVAVPATAVAGLALGGLLLTGISLAVLAARRAGHEVRCNCFGGDAGPIGRAELIRNAILVLICALGATASTAAAATPGPVAGGLLLSCAALAAAALSFPRELRFALTHPRRDLP</sequence>
<evidence type="ECO:0000259" key="6">
    <source>
        <dbReference type="Pfam" id="PF07291"/>
    </source>
</evidence>
<dbReference type="Pfam" id="PF07291">
    <property type="entry name" value="MauE"/>
    <property type="match status" value="1"/>
</dbReference>
<feature type="transmembrane region" description="Helical" evidence="5">
    <location>
        <begin position="121"/>
        <end position="138"/>
    </location>
</feature>
<protein>
    <recommendedName>
        <fullName evidence="6">Methylamine utilisation protein MauE domain-containing protein</fullName>
    </recommendedName>
</protein>
<dbReference type="Proteomes" id="UP001183643">
    <property type="component" value="Unassembled WGS sequence"/>
</dbReference>
<dbReference type="AlphaFoldDB" id="A0AAE4CAI0"/>
<evidence type="ECO:0000256" key="2">
    <source>
        <dbReference type="ARBA" id="ARBA00022692"/>
    </source>
</evidence>
<dbReference type="EMBL" id="JAVDYB010000001">
    <property type="protein sequence ID" value="MDR7277078.1"/>
    <property type="molecule type" value="Genomic_DNA"/>
</dbReference>
<evidence type="ECO:0000256" key="5">
    <source>
        <dbReference type="SAM" id="Phobius"/>
    </source>
</evidence>
<evidence type="ECO:0000256" key="3">
    <source>
        <dbReference type="ARBA" id="ARBA00022989"/>
    </source>
</evidence>
<comment type="caution">
    <text evidence="7">The sequence shown here is derived from an EMBL/GenBank/DDBJ whole genome shotgun (WGS) entry which is preliminary data.</text>
</comment>
<feature type="domain" description="Methylamine utilisation protein MauE" evidence="6">
    <location>
        <begin position="3"/>
        <end position="131"/>
    </location>
</feature>